<protein>
    <submittedName>
        <fullName evidence="1">Uncharacterized protein</fullName>
    </submittedName>
</protein>
<sequence length="16" mass="1939">MLWYYRTHISGPDVNS</sequence>
<organism evidence="1">
    <name type="scientific">Arundo donax</name>
    <name type="common">Giant reed</name>
    <name type="synonym">Donax arundinaceus</name>
    <dbReference type="NCBI Taxonomy" id="35708"/>
    <lineage>
        <taxon>Eukaryota</taxon>
        <taxon>Viridiplantae</taxon>
        <taxon>Streptophyta</taxon>
        <taxon>Embryophyta</taxon>
        <taxon>Tracheophyta</taxon>
        <taxon>Spermatophyta</taxon>
        <taxon>Magnoliopsida</taxon>
        <taxon>Liliopsida</taxon>
        <taxon>Poales</taxon>
        <taxon>Poaceae</taxon>
        <taxon>PACMAD clade</taxon>
        <taxon>Arundinoideae</taxon>
        <taxon>Arundineae</taxon>
        <taxon>Arundo</taxon>
    </lineage>
</organism>
<name>A0A0A8Y1C2_ARUDO</name>
<dbReference type="EMBL" id="GBRH01279067">
    <property type="protein sequence ID" value="JAD18828.1"/>
    <property type="molecule type" value="Transcribed_RNA"/>
</dbReference>
<proteinExistence type="predicted"/>
<reference evidence="1" key="2">
    <citation type="journal article" date="2015" name="Data Brief">
        <title>Shoot transcriptome of the giant reed, Arundo donax.</title>
        <authorList>
            <person name="Barrero R.A."/>
            <person name="Guerrero F.D."/>
            <person name="Moolhuijzen P."/>
            <person name="Goolsby J.A."/>
            <person name="Tidwell J."/>
            <person name="Bellgard S.E."/>
            <person name="Bellgard M.I."/>
        </authorList>
    </citation>
    <scope>NUCLEOTIDE SEQUENCE</scope>
    <source>
        <tissue evidence="1">Shoot tissue taken approximately 20 cm above the soil surface</tissue>
    </source>
</reference>
<dbReference type="AlphaFoldDB" id="A0A0A8Y1C2"/>
<reference evidence="1" key="1">
    <citation type="submission" date="2014-09" db="EMBL/GenBank/DDBJ databases">
        <authorList>
            <person name="Magalhaes I.L.F."/>
            <person name="Oliveira U."/>
            <person name="Santos F.R."/>
            <person name="Vidigal T.H.D.A."/>
            <person name="Brescovit A.D."/>
            <person name="Santos A.J."/>
        </authorList>
    </citation>
    <scope>NUCLEOTIDE SEQUENCE</scope>
    <source>
        <tissue evidence="1">Shoot tissue taken approximately 20 cm above the soil surface</tissue>
    </source>
</reference>
<accession>A0A0A8Y1C2</accession>
<evidence type="ECO:0000313" key="1">
    <source>
        <dbReference type="EMBL" id="JAD18828.1"/>
    </source>
</evidence>